<sequence>MVGVHLAFYSQRLVDGVVEDFCNLGAWCVLEPHRSHGIRMLRALLAQPGYTFTDLSPSGAVVPLNQRLRFSSLDTETVLVPARPLPWPRRTKVIHDPAVIESRLTGMDKVIFDDHRGATAARHLLLQRGDRECYVIFRHDRRKNVPAFASILHASDRELLSQSMTELSRHLLVRHGVLCVLGELRVIGPRPSFSLRLKRPRPKMFRSTRVGADAIDYLYSELTCVAW</sequence>
<organism evidence="1 2">
    <name type="scientific">Nocardioides agri</name>
    <dbReference type="NCBI Taxonomy" id="2682843"/>
    <lineage>
        <taxon>Bacteria</taxon>
        <taxon>Bacillati</taxon>
        <taxon>Actinomycetota</taxon>
        <taxon>Actinomycetes</taxon>
        <taxon>Propionibacteriales</taxon>
        <taxon>Nocardioidaceae</taxon>
        <taxon>Nocardioides</taxon>
    </lineage>
</organism>
<keyword evidence="2" id="KW-1185">Reference proteome</keyword>
<proteinExistence type="predicted"/>
<protein>
    <recommendedName>
        <fullName evidence="3">GNAT family N-acetyltransferase</fullName>
    </recommendedName>
</protein>
<evidence type="ECO:0008006" key="3">
    <source>
        <dbReference type="Google" id="ProtNLM"/>
    </source>
</evidence>
<name>A0A6L6XQ05_9ACTN</name>
<comment type="caution">
    <text evidence="1">The sequence shown here is derived from an EMBL/GenBank/DDBJ whole genome shotgun (WGS) entry which is preliminary data.</text>
</comment>
<reference evidence="1 2" key="1">
    <citation type="submission" date="2019-12" db="EMBL/GenBank/DDBJ databases">
        <authorList>
            <person name="Huq M.A."/>
        </authorList>
    </citation>
    <scope>NUCLEOTIDE SEQUENCE [LARGE SCALE GENOMIC DNA]</scope>
    <source>
        <strain evidence="1 2">MAH-18</strain>
    </source>
</reference>
<evidence type="ECO:0000313" key="2">
    <source>
        <dbReference type="Proteomes" id="UP000473525"/>
    </source>
</evidence>
<evidence type="ECO:0000313" key="1">
    <source>
        <dbReference type="EMBL" id="MVQ49088.1"/>
    </source>
</evidence>
<accession>A0A6L6XQ05</accession>
<gene>
    <name evidence="1" type="ORF">GON03_07830</name>
</gene>
<dbReference type="AlphaFoldDB" id="A0A6L6XQ05"/>
<dbReference type="Proteomes" id="UP000473525">
    <property type="component" value="Unassembled WGS sequence"/>
</dbReference>
<dbReference type="EMBL" id="WSEK01000004">
    <property type="protein sequence ID" value="MVQ49088.1"/>
    <property type="molecule type" value="Genomic_DNA"/>
</dbReference>